<dbReference type="PROSITE" id="PS00636">
    <property type="entry name" value="DNAJ_1"/>
    <property type="match status" value="1"/>
</dbReference>
<dbReference type="InterPro" id="IPR002939">
    <property type="entry name" value="DnaJ_C"/>
</dbReference>
<dbReference type="InterPro" id="IPR012724">
    <property type="entry name" value="DnaJ"/>
</dbReference>
<evidence type="ECO:0000259" key="17">
    <source>
        <dbReference type="PROSITE" id="PS50076"/>
    </source>
</evidence>
<comment type="domain">
    <text evidence="14">The J domain is necessary and sufficient to stimulate DnaK ATPase activity. Zinc center 1 plays an important role in the autonomous, DnaK-independent chaperone activity of DnaJ. Zinc center 2 is essential for interaction with DnaK and for DnaJ activity.</text>
</comment>
<dbReference type="Gene3D" id="2.10.230.10">
    <property type="entry name" value="Heat shock protein DnaJ, cysteine-rich domain"/>
    <property type="match status" value="1"/>
</dbReference>
<dbReference type="InterPro" id="IPR018253">
    <property type="entry name" value="DnaJ_domain_CS"/>
</dbReference>
<dbReference type="PROSITE" id="PS51188">
    <property type="entry name" value="ZF_CR"/>
    <property type="match status" value="1"/>
</dbReference>
<gene>
    <name evidence="14 19" type="primary">dnaJ</name>
    <name evidence="20" type="ORF">FEE96_09315</name>
    <name evidence="19" type="ORF">GP644_06725</name>
</gene>
<dbReference type="GO" id="GO:0006260">
    <property type="term" value="P:DNA replication"/>
    <property type="evidence" value="ECO:0007669"/>
    <property type="project" value="UniProtKB-KW"/>
</dbReference>
<feature type="binding site" evidence="14">
    <location>
        <position position="163"/>
    </location>
    <ligand>
        <name>Zn(2+)</name>
        <dbReference type="ChEBI" id="CHEBI:29105"/>
        <label>1</label>
    </ligand>
</feature>
<dbReference type="InterPro" id="IPR008971">
    <property type="entry name" value="HSP40/DnaJ_pept-bd"/>
</dbReference>
<feature type="compositionally biased region" description="Polar residues" evidence="16">
    <location>
        <begin position="367"/>
        <end position="390"/>
    </location>
</feature>
<keyword evidence="8 14" id="KW-0862">Zinc</keyword>
<dbReference type="SUPFAM" id="SSF57938">
    <property type="entry name" value="DnaJ/Hsp40 cysteine-rich domain"/>
    <property type="match status" value="1"/>
</dbReference>
<feature type="repeat" description="CXXCXGXG motif" evidence="14">
    <location>
        <begin position="199"/>
        <end position="206"/>
    </location>
</feature>
<dbReference type="CDD" id="cd10747">
    <property type="entry name" value="DnaJ_C"/>
    <property type="match status" value="1"/>
</dbReference>
<dbReference type="NCBIfam" id="NF008035">
    <property type="entry name" value="PRK10767.1"/>
    <property type="match status" value="1"/>
</dbReference>
<feature type="domain" description="CR-type" evidence="18">
    <location>
        <begin position="147"/>
        <end position="225"/>
    </location>
</feature>
<dbReference type="Pfam" id="PF00684">
    <property type="entry name" value="DnaJ_CXXCXGXG"/>
    <property type="match status" value="1"/>
</dbReference>
<dbReference type="InterPro" id="IPR001623">
    <property type="entry name" value="DnaJ_domain"/>
</dbReference>
<feature type="repeat" description="CXXCXGXG motif" evidence="14">
    <location>
        <begin position="213"/>
        <end position="220"/>
    </location>
</feature>
<dbReference type="Proteomes" id="UP000305041">
    <property type="component" value="Unassembled WGS sequence"/>
</dbReference>
<feature type="compositionally biased region" description="Basic and acidic residues" evidence="16">
    <location>
        <begin position="31"/>
        <end position="44"/>
    </location>
</feature>
<keyword evidence="9 14" id="KW-0346">Stress response</keyword>
<evidence type="ECO:0000313" key="21">
    <source>
        <dbReference type="Proteomes" id="UP000305041"/>
    </source>
</evidence>
<feature type="repeat" description="CXXCXGXG motif" evidence="14">
    <location>
        <begin position="160"/>
        <end position="167"/>
    </location>
</feature>
<dbReference type="PANTHER" id="PTHR43096">
    <property type="entry name" value="DNAJ HOMOLOG 1, MITOCHONDRIAL-RELATED"/>
    <property type="match status" value="1"/>
</dbReference>
<evidence type="ECO:0000256" key="14">
    <source>
        <dbReference type="HAMAP-Rule" id="MF_01152"/>
    </source>
</evidence>
<comment type="subcellular location">
    <subcellularLocation>
        <location evidence="1 14">Cytoplasm</location>
    </subcellularLocation>
</comment>
<dbReference type="PROSITE" id="PS50076">
    <property type="entry name" value="DNAJ_2"/>
    <property type="match status" value="1"/>
</dbReference>
<evidence type="ECO:0000256" key="11">
    <source>
        <dbReference type="ARBA" id="ARBA00053423"/>
    </source>
</evidence>
<evidence type="ECO:0000256" key="16">
    <source>
        <dbReference type="SAM" id="MobiDB-lite"/>
    </source>
</evidence>
<reference evidence="19 22" key="2">
    <citation type="submission" date="2019-12" db="EMBL/GenBank/DDBJ databases">
        <authorList>
            <person name="Zhang Y.-J."/>
        </authorList>
    </citation>
    <scope>NUCLEOTIDE SEQUENCE [LARGE SCALE GENOMIC DNA]</scope>
    <source>
        <strain evidence="19 22">H18S-6</strain>
    </source>
</reference>
<feature type="binding site" evidence="14">
    <location>
        <position position="180"/>
    </location>
    <ligand>
        <name>Zn(2+)</name>
        <dbReference type="ChEBI" id="CHEBI:29105"/>
        <label>2</label>
    </ligand>
</feature>
<dbReference type="PANTHER" id="PTHR43096:SF48">
    <property type="entry name" value="CHAPERONE PROTEIN DNAJ"/>
    <property type="match status" value="1"/>
</dbReference>
<evidence type="ECO:0000256" key="10">
    <source>
        <dbReference type="ARBA" id="ARBA00023186"/>
    </source>
</evidence>
<evidence type="ECO:0000256" key="8">
    <source>
        <dbReference type="ARBA" id="ARBA00022833"/>
    </source>
</evidence>
<keyword evidence="5 14" id="KW-0479">Metal-binding</keyword>
<comment type="function">
    <text evidence="11 14">Participates actively in the response to hyperosmotic and heat shock by preventing the aggregation of stress-denatured proteins and by disaggregating proteins, also in an autonomous, DnaK-independent fashion. Unfolded proteins bind initially to DnaJ; upon interaction with the DnaJ-bound protein, DnaK hydrolyzes its bound ATP, resulting in the formation of a stable complex. GrpE releases ADP from DnaK; ATP binding to DnaK triggers the release of the substrate protein, thus completing the reaction cycle. Several rounds of ATP-dependent interactions between DnaJ, DnaK and GrpE are required for fully efficient folding. Also involved, together with DnaK and GrpE, in the DNA replication of plasmids through activation of initiation proteins.</text>
</comment>
<dbReference type="EMBL" id="VAUA01000004">
    <property type="protein sequence ID" value="TLP65695.1"/>
    <property type="molecule type" value="Genomic_DNA"/>
</dbReference>
<protein>
    <recommendedName>
        <fullName evidence="13 14">Chaperone protein DnaJ</fullName>
    </recommendedName>
</protein>
<evidence type="ECO:0000256" key="15">
    <source>
        <dbReference type="PROSITE-ProRule" id="PRU00546"/>
    </source>
</evidence>
<dbReference type="GO" id="GO:0008270">
    <property type="term" value="F:zinc ion binding"/>
    <property type="evidence" value="ECO:0007669"/>
    <property type="project" value="UniProtKB-UniRule"/>
</dbReference>
<dbReference type="GO" id="GO:0031072">
    <property type="term" value="F:heat shock protein binding"/>
    <property type="evidence" value="ECO:0007669"/>
    <property type="project" value="InterPro"/>
</dbReference>
<evidence type="ECO:0000256" key="5">
    <source>
        <dbReference type="ARBA" id="ARBA00022723"/>
    </source>
</evidence>
<dbReference type="InterPro" id="IPR036410">
    <property type="entry name" value="HSP_DnaJ_Cys-rich_dom_sf"/>
</dbReference>
<dbReference type="AlphaFoldDB" id="A0A5R8ZK32"/>
<evidence type="ECO:0000256" key="3">
    <source>
        <dbReference type="ARBA" id="ARBA00022490"/>
    </source>
</evidence>
<evidence type="ECO:0000256" key="1">
    <source>
        <dbReference type="ARBA" id="ARBA00004496"/>
    </source>
</evidence>
<dbReference type="Gene3D" id="1.10.287.110">
    <property type="entry name" value="DnaJ domain"/>
    <property type="match status" value="1"/>
</dbReference>
<comment type="caution">
    <text evidence="19">The sequence shown here is derived from an EMBL/GenBank/DDBJ whole genome shotgun (WGS) entry which is preliminary data.</text>
</comment>
<evidence type="ECO:0000256" key="12">
    <source>
        <dbReference type="ARBA" id="ARBA00061004"/>
    </source>
</evidence>
<feature type="domain" description="J" evidence="17">
    <location>
        <begin position="5"/>
        <end position="70"/>
    </location>
</feature>
<dbReference type="GO" id="GO:0042026">
    <property type="term" value="P:protein refolding"/>
    <property type="evidence" value="ECO:0007669"/>
    <property type="project" value="TreeGrafter"/>
</dbReference>
<dbReference type="FunFam" id="1.10.287.110:FF:000034">
    <property type="entry name" value="Chaperone protein DnaJ"/>
    <property type="match status" value="1"/>
</dbReference>
<dbReference type="Proteomes" id="UP000441586">
    <property type="component" value="Unassembled WGS sequence"/>
</dbReference>
<keyword evidence="21" id="KW-1185">Reference proteome</keyword>
<dbReference type="EMBL" id="WSFO01000003">
    <property type="protein sequence ID" value="KAE9630913.1"/>
    <property type="molecule type" value="Genomic_DNA"/>
</dbReference>
<keyword evidence="10 14" id="KW-0143">Chaperone</keyword>
<evidence type="ECO:0000256" key="13">
    <source>
        <dbReference type="ARBA" id="ARBA00067609"/>
    </source>
</evidence>
<dbReference type="GO" id="GO:0005737">
    <property type="term" value="C:cytoplasm"/>
    <property type="evidence" value="ECO:0007669"/>
    <property type="project" value="UniProtKB-SubCell"/>
</dbReference>
<dbReference type="HAMAP" id="MF_01152">
    <property type="entry name" value="DnaJ"/>
    <property type="match status" value="1"/>
</dbReference>
<dbReference type="NCBIfam" id="TIGR02349">
    <property type="entry name" value="DnaJ_bact"/>
    <property type="match status" value="1"/>
</dbReference>
<comment type="similarity">
    <text evidence="12 14">Belongs to the DnaJ family.</text>
</comment>
<evidence type="ECO:0000256" key="2">
    <source>
        <dbReference type="ARBA" id="ARBA00011738"/>
    </source>
</evidence>
<organism evidence="19 22">
    <name type="scientific">Parasedimentitalea maritima</name>
    <dbReference type="NCBI Taxonomy" id="2578117"/>
    <lineage>
        <taxon>Bacteria</taxon>
        <taxon>Pseudomonadati</taxon>
        <taxon>Pseudomonadota</taxon>
        <taxon>Alphaproteobacteria</taxon>
        <taxon>Rhodobacterales</taxon>
        <taxon>Paracoccaceae</taxon>
        <taxon>Parasedimentitalea</taxon>
    </lineage>
</organism>
<sequence>MSKRDYYDILGVAKGASADEIKKGYRKKAKELHPDRNQDNPDAESQFKEANEAYDVLKDGDKKAAYDRFGHAAFENGMGGNGGARPGQGFGGGGGDFSSAFSDVFDDLFGDFMGGQRGGAGGGGRRAARGADLRYNLRVTLEESFAGLQKTINVPTAVSCTGCEGTGAEGGVEPTTCPTCSGMGKVRAQQGFFTVERGCPTCSGLGQVIKNPCKSCGGHGRVEKDRALSVNIPAGVETGTRIRLSGEGEAGMRGGPPGDLYIFIEMSPHKLFERDGLNLYCRVPVSMAKAALGGAIEVPTIDGGRGRVQIPEGSQSGRQMRLRAKGMPALRGGASGDMFIELAVETPVSLTSRQKELLREFEDLSEDTTNPESGSFFSSVKSFWDSMKSQ</sequence>
<dbReference type="FunFam" id="2.10.230.10:FF:000002">
    <property type="entry name" value="Molecular chaperone DnaJ"/>
    <property type="match status" value="1"/>
</dbReference>
<evidence type="ECO:0000256" key="4">
    <source>
        <dbReference type="ARBA" id="ARBA00022705"/>
    </source>
</evidence>
<dbReference type="InterPro" id="IPR036869">
    <property type="entry name" value="J_dom_sf"/>
</dbReference>
<dbReference type="SUPFAM" id="SSF46565">
    <property type="entry name" value="Chaperone J-domain"/>
    <property type="match status" value="1"/>
</dbReference>
<dbReference type="GO" id="GO:0005524">
    <property type="term" value="F:ATP binding"/>
    <property type="evidence" value="ECO:0007669"/>
    <property type="project" value="InterPro"/>
</dbReference>
<keyword evidence="6 14" id="KW-0677">Repeat</keyword>
<dbReference type="OrthoDB" id="9779889at2"/>
<dbReference type="GO" id="GO:0051082">
    <property type="term" value="F:unfolded protein binding"/>
    <property type="evidence" value="ECO:0007669"/>
    <property type="project" value="UniProtKB-UniRule"/>
</dbReference>
<evidence type="ECO:0000259" key="18">
    <source>
        <dbReference type="PROSITE" id="PS51188"/>
    </source>
</evidence>
<proteinExistence type="inferred from homology"/>
<evidence type="ECO:0000256" key="9">
    <source>
        <dbReference type="ARBA" id="ARBA00023016"/>
    </source>
</evidence>
<dbReference type="CDD" id="cd06257">
    <property type="entry name" value="DnaJ"/>
    <property type="match status" value="1"/>
</dbReference>
<feature type="binding site" evidence="14">
    <location>
        <position position="177"/>
    </location>
    <ligand>
        <name>Zn(2+)</name>
        <dbReference type="ChEBI" id="CHEBI:29105"/>
        <label>2</label>
    </ligand>
</feature>
<feature type="binding site" evidence="14">
    <location>
        <position position="216"/>
    </location>
    <ligand>
        <name>Zn(2+)</name>
        <dbReference type="ChEBI" id="CHEBI:29105"/>
        <label>1</label>
    </ligand>
</feature>
<evidence type="ECO:0000313" key="22">
    <source>
        <dbReference type="Proteomes" id="UP000441586"/>
    </source>
</evidence>
<accession>A0A5R8ZK32</accession>
<evidence type="ECO:0000256" key="7">
    <source>
        <dbReference type="ARBA" id="ARBA00022771"/>
    </source>
</evidence>
<comment type="subunit">
    <text evidence="2 14">Homodimer.</text>
</comment>
<keyword evidence="4 14" id="KW-0235">DNA replication</keyword>
<evidence type="ECO:0000313" key="19">
    <source>
        <dbReference type="EMBL" id="KAE9630913.1"/>
    </source>
</evidence>
<feature type="zinc finger region" description="CR-type" evidence="15">
    <location>
        <begin position="147"/>
        <end position="225"/>
    </location>
</feature>
<comment type="cofactor">
    <cofactor evidence="14">
        <name>Zn(2+)</name>
        <dbReference type="ChEBI" id="CHEBI:29105"/>
    </cofactor>
    <text evidence="14">Binds 2 Zn(2+) ions per monomer.</text>
</comment>
<feature type="binding site" evidence="14">
    <location>
        <position position="199"/>
    </location>
    <ligand>
        <name>Zn(2+)</name>
        <dbReference type="ChEBI" id="CHEBI:29105"/>
        <label>2</label>
    </ligand>
</feature>
<dbReference type="Gene3D" id="2.60.260.20">
    <property type="entry name" value="Urease metallochaperone UreE, N-terminal domain"/>
    <property type="match status" value="2"/>
</dbReference>
<evidence type="ECO:0000313" key="20">
    <source>
        <dbReference type="EMBL" id="TLP65695.1"/>
    </source>
</evidence>
<feature type="region of interest" description="Disordered" evidence="16">
    <location>
        <begin position="25"/>
        <end position="44"/>
    </location>
</feature>
<dbReference type="InterPro" id="IPR001305">
    <property type="entry name" value="HSP_DnaJ_Cys-rich_dom"/>
</dbReference>
<dbReference type="Pfam" id="PF00226">
    <property type="entry name" value="DnaJ"/>
    <property type="match status" value="1"/>
</dbReference>
<feature type="repeat" description="CXXCXGXG motif" evidence="14">
    <location>
        <begin position="177"/>
        <end position="184"/>
    </location>
</feature>
<feature type="binding site" evidence="14">
    <location>
        <position position="160"/>
    </location>
    <ligand>
        <name>Zn(2+)</name>
        <dbReference type="ChEBI" id="CHEBI:29105"/>
        <label>1</label>
    </ligand>
</feature>
<dbReference type="CDD" id="cd10719">
    <property type="entry name" value="DnaJ_zf"/>
    <property type="match status" value="1"/>
</dbReference>
<dbReference type="GO" id="GO:0009408">
    <property type="term" value="P:response to heat"/>
    <property type="evidence" value="ECO:0007669"/>
    <property type="project" value="InterPro"/>
</dbReference>
<dbReference type="Pfam" id="PF01556">
    <property type="entry name" value="DnaJ_C"/>
    <property type="match status" value="1"/>
</dbReference>
<feature type="region of interest" description="Disordered" evidence="16">
    <location>
        <begin position="363"/>
        <end position="390"/>
    </location>
</feature>
<keyword evidence="7 14" id="KW-0863">Zinc-finger</keyword>
<dbReference type="RefSeq" id="WP_138162762.1">
    <property type="nucleotide sequence ID" value="NZ_VAUA01000004.1"/>
</dbReference>
<evidence type="ECO:0000256" key="6">
    <source>
        <dbReference type="ARBA" id="ARBA00022737"/>
    </source>
</evidence>
<accession>A0A6A4RI33</accession>
<dbReference type="SMART" id="SM00271">
    <property type="entry name" value="DnaJ"/>
    <property type="match status" value="1"/>
</dbReference>
<dbReference type="FunFam" id="2.60.260.20:FF:000004">
    <property type="entry name" value="Molecular chaperone DnaJ"/>
    <property type="match status" value="1"/>
</dbReference>
<feature type="binding site" evidence="14">
    <location>
        <position position="202"/>
    </location>
    <ligand>
        <name>Zn(2+)</name>
        <dbReference type="ChEBI" id="CHEBI:29105"/>
        <label>2</label>
    </ligand>
</feature>
<dbReference type="SUPFAM" id="SSF49493">
    <property type="entry name" value="HSP40/DnaJ peptide-binding domain"/>
    <property type="match status" value="2"/>
</dbReference>
<dbReference type="PRINTS" id="PR00625">
    <property type="entry name" value="JDOMAIN"/>
</dbReference>
<keyword evidence="3 14" id="KW-0963">Cytoplasm</keyword>
<feature type="binding site" evidence="14">
    <location>
        <position position="213"/>
    </location>
    <ligand>
        <name>Zn(2+)</name>
        <dbReference type="ChEBI" id="CHEBI:29105"/>
        <label>1</label>
    </ligand>
</feature>
<name>A0A5R8ZK32_9RHOB</name>
<reference evidence="20 21" key="1">
    <citation type="submission" date="2019-05" db="EMBL/GenBank/DDBJ databases">
        <title>Draft genome sequence of Pelagicola sp. DSW4-44.</title>
        <authorList>
            <person name="Oh J."/>
        </authorList>
    </citation>
    <scope>NUCLEOTIDE SEQUENCE [LARGE SCALE GENOMIC DNA]</scope>
    <source>
        <strain evidence="20 21">DSW4-44</strain>
    </source>
</reference>